<feature type="transmembrane region" description="Helical" evidence="7">
    <location>
        <begin position="97"/>
        <end position="116"/>
    </location>
</feature>
<dbReference type="InterPro" id="IPR032808">
    <property type="entry name" value="DoxX"/>
</dbReference>
<feature type="transmembrane region" description="Helical" evidence="7">
    <location>
        <begin position="68"/>
        <end position="85"/>
    </location>
</feature>
<evidence type="ECO:0000256" key="1">
    <source>
        <dbReference type="ARBA" id="ARBA00004651"/>
    </source>
</evidence>
<dbReference type="Pfam" id="PF07681">
    <property type="entry name" value="DoxX"/>
    <property type="match status" value="1"/>
</dbReference>
<dbReference type="GO" id="GO:0005886">
    <property type="term" value="C:plasma membrane"/>
    <property type="evidence" value="ECO:0007669"/>
    <property type="project" value="UniProtKB-SubCell"/>
</dbReference>
<keyword evidence="5 7" id="KW-1133">Transmembrane helix</keyword>
<dbReference type="EMBL" id="QXFK01000019">
    <property type="protein sequence ID" value="RIV75795.1"/>
    <property type="molecule type" value="Genomic_DNA"/>
</dbReference>
<dbReference type="RefSeq" id="WP_119514719.1">
    <property type="nucleotide sequence ID" value="NZ_QXFK01000019.1"/>
</dbReference>
<evidence type="ECO:0000256" key="7">
    <source>
        <dbReference type="SAM" id="Phobius"/>
    </source>
</evidence>
<dbReference type="InterPro" id="IPR051907">
    <property type="entry name" value="DoxX-like_oxidoreductase"/>
</dbReference>
<protein>
    <submittedName>
        <fullName evidence="8">DoxX family protein</fullName>
    </submittedName>
</protein>
<proteinExistence type="inferred from homology"/>
<comment type="similarity">
    <text evidence="2">Belongs to the DoxX family.</text>
</comment>
<dbReference type="AlphaFoldDB" id="A0A418NDB0"/>
<feature type="transmembrane region" description="Helical" evidence="7">
    <location>
        <begin position="7"/>
        <end position="26"/>
    </location>
</feature>
<accession>A0A418NDB0</accession>
<keyword evidence="6 7" id="KW-0472">Membrane</keyword>
<dbReference type="Proteomes" id="UP000285092">
    <property type="component" value="Unassembled WGS sequence"/>
</dbReference>
<keyword evidence="3" id="KW-1003">Cell membrane</keyword>
<evidence type="ECO:0000313" key="8">
    <source>
        <dbReference type="EMBL" id="RIV75795.1"/>
    </source>
</evidence>
<comment type="caution">
    <text evidence="8">The sequence shown here is derived from an EMBL/GenBank/DDBJ whole genome shotgun (WGS) entry which is preliminary data.</text>
</comment>
<keyword evidence="4 7" id="KW-0812">Transmembrane</keyword>
<dbReference type="PANTHER" id="PTHR33452">
    <property type="entry name" value="OXIDOREDUCTASE CATD-RELATED"/>
    <property type="match status" value="1"/>
</dbReference>
<dbReference type="PANTHER" id="PTHR33452:SF1">
    <property type="entry name" value="INNER MEMBRANE PROTEIN YPHA-RELATED"/>
    <property type="match status" value="1"/>
</dbReference>
<evidence type="ECO:0000256" key="3">
    <source>
        <dbReference type="ARBA" id="ARBA00022475"/>
    </source>
</evidence>
<organism evidence="8 9">
    <name type="scientific">Pelagerythrobacter aerophilus</name>
    <dbReference type="NCBI Taxonomy" id="2306995"/>
    <lineage>
        <taxon>Bacteria</taxon>
        <taxon>Pseudomonadati</taxon>
        <taxon>Pseudomonadota</taxon>
        <taxon>Alphaproteobacteria</taxon>
        <taxon>Sphingomonadales</taxon>
        <taxon>Erythrobacteraceae</taxon>
        <taxon>Pelagerythrobacter</taxon>
    </lineage>
</organism>
<name>A0A418NDB0_9SPHN</name>
<dbReference type="OrthoDB" id="9810206at2"/>
<evidence type="ECO:0000256" key="5">
    <source>
        <dbReference type="ARBA" id="ARBA00022989"/>
    </source>
</evidence>
<keyword evidence="9" id="KW-1185">Reference proteome</keyword>
<reference evidence="8 9" key="1">
    <citation type="submission" date="2018-08" db="EMBL/GenBank/DDBJ databases">
        <title>Altererythrobacter sp.Ery1 and Ery12, the genome sequencing of novel strains in genus Alterythrobacter.</title>
        <authorList>
            <person name="Cheng H."/>
            <person name="Wu Y.-H."/>
            <person name="Fang C."/>
            <person name="Xu X.-W."/>
        </authorList>
    </citation>
    <scope>NUCLEOTIDE SEQUENCE [LARGE SCALE GENOMIC DNA]</scope>
    <source>
        <strain evidence="8 9">Ery1</strain>
    </source>
</reference>
<comment type="subcellular location">
    <subcellularLocation>
        <location evidence="1">Cell membrane</location>
        <topology evidence="1">Multi-pass membrane protein</topology>
    </subcellularLocation>
</comment>
<gene>
    <name evidence="8" type="ORF">D2V04_16115</name>
</gene>
<feature type="transmembrane region" description="Helical" evidence="7">
    <location>
        <begin position="38"/>
        <end position="61"/>
    </location>
</feature>
<sequence>MSTIAAVVGRIMLAVIFILSGIGKIVDPAGTAEYIESVTTLPGSLALPTGVFELVLGLMLAVGLMTRVVAILLAGFTLLAAFFFHNELGDQAQLTAALKNLAMAGGLLLVFAYGQVRGSFDYMRERNRTRKAELRAAHAEGKAEGLATHTTAD</sequence>
<evidence type="ECO:0000256" key="6">
    <source>
        <dbReference type="ARBA" id="ARBA00023136"/>
    </source>
</evidence>
<evidence type="ECO:0000256" key="2">
    <source>
        <dbReference type="ARBA" id="ARBA00006679"/>
    </source>
</evidence>
<evidence type="ECO:0000313" key="9">
    <source>
        <dbReference type="Proteomes" id="UP000285092"/>
    </source>
</evidence>
<evidence type="ECO:0000256" key="4">
    <source>
        <dbReference type="ARBA" id="ARBA00022692"/>
    </source>
</evidence>